<evidence type="ECO:0000313" key="4">
    <source>
        <dbReference type="Proteomes" id="UP000217257"/>
    </source>
</evidence>
<evidence type="ECO:0000313" key="3">
    <source>
        <dbReference type="EMBL" id="ATB39840.1"/>
    </source>
</evidence>
<protein>
    <recommendedName>
        <fullName evidence="5">Lipoprotein</fullName>
    </recommendedName>
</protein>
<feature type="signal peptide" evidence="2">
    <location>
        <begin position="1"/>
        <end position="22"/>
    </location>
</feature>
<feature type="compositionally biased region" description="Low complexity" evidence="1">
    <location>
        <begin position="47"/>
        <end position="62"/>
    </location>
</feature>
<feature type="compositionally biased region" description="Gly residues" evidence="1">
    <location>
        <begin position="75"/>
        <end position="84"/>
    </location>
</feature>
<sequence>MPRGIALLTCMLLVGCSSSSRSVLPATGQTRYCVYVPSSGVEPAEHSGASAAVPAPGASSPTAPRPPSPPPLRGLPGGGAGDGVPRGMLRPVPRGGTTAAGAGTGAAAGEALVTGGAVVAAAGSILLLCFTVKAVVDGEQTPIDIADRFYGTHFGDVFGWARGRYSPKGAGHPTNIEMEILIHQAPDGTVSVETSAPTPQPESVSSPRALPSGRPDAESARESKKKRGRLYATYRKLNEATNLYYSGRTSMVVDPNLPLRLQAQLAIKLRDLNHHVDENKDPSSVSFDDAQLDVFDIGAAIDYAQRYDDPAYWRIRGREQQLIDSSGGAQSDTGKPHRTENVVRAVAKNNPRGRRFHDAATTRWSELHRYTGY</sequence>
<organism evidence="3 4">
    <name type="scientific">Cystobacter fuscus</name>
    <dbReference type="NCBI Taxonomy" id="43"/>
    <lineage>
        <taxon>Bacteria</taxon>
        <taxon>Pseudomonadati</taxon>
        <taxon>Myxococcota</taxon>
        <taxon>Myxococcia</taxon>
        <taxon>Myxococcales</taxon>
        <taxon>Cystobacterineae</taxon>
        <taxon>Archangiaceae</taxon>
        <taxon>Cystobacter</taxon>
    </lineage>
</organism>
<feature type="chain" id="PRO_5012242060" description="Lipoprotein" evidence="2">
    <location>
        <begin position="23"/>
        <end position="373"/>
    </location>
</feature>
<evidence type="ECO:0008006" key="5">
    <source>
        <dbReference type="Google" id="ProtNLM"/>
    </source>
</evidence>
<evidence type="ECO:0000256" key="2">
    <source>
        <dbReference type="SAM" id="SignalP"/>
    </source>
</evidence>
<feature type="compositionally biased region" description="Pro residues" evidence="1">
    <location>
        <begin position="63"/>
        <end position="73"/>
    </location>
</feature>
<evidence type="ECO:0000256" key="1">
    <source>
        <dbReference type="SAM" id="MobiDB-lite"/>
    </source>
</evidence>
<dbReference type="AlphaFoldDB" id="A0A250J8G7"/>
<dbReference type="Proteomes" id="UP000217257">
    <property type="component" value="Chromosome"/>
</dbReference>
<proteinExistence type="predicted"/>
<gene>
    <name evidence="3" type="ORF">CYFUS_005288</name>
</gene>
<dbReference type="EMBL" id="CP022098">
    <property type="protein sequence ID" value="ATB39840.1"/>
    <property type="molecule type" value="Genomic_DNA"/>
</dbReference>
<feature type="compositionally biased region" description="Polar residues" evidence="1">
    <location>
        <begin position="191"/>
        <end position="206"/>
    </location>
</feature>
<dbReference type="KEGG" id="cfus:CYFUS_005288"/>
<keyword evidence="2" id="KW-0732">Signal</keyword>
<feature type="region of interest" description="Disordered" evidence="1">
    <location>
        <begin position="45"/>
        <end position="103"/>
    </location>
</feature>
<feature type="region of interest" description="Disordered" evidence="1">
    <location>
        <begin position="190"/>
        <end position="226"/>
    </location>
</feature>
<reference evidence="3 4" key="1">
    <citation type="submission" date="2017-06" db="EMBL/GenBank/DDBJ databases">
        <title>Sequencing and comparative analysis of myxobacterial genomes.</title>
        <authorList>
            <person name="Rupp O."/>
            <person name="Goesmann A."/>
            <person name="Sogaard-Andersen L."/>
        </authorList>
    </citation>
    <scope>NUCLEOTIDE SEQUENCE [LARGE SCALE GENOMIC DNA]</scope>
    <source>
        <strain evidence="3 4">DSM 52655</strain>
    </source>
</reference>
<dbReference type="PROSITE" id="PS51257">
    <property type="entry name" value="PROKAR_LIPOPROTEIN"/>
    <property type="match status" value="1"/>
</dbReference>
<name>A0A250J8G7_9BACT</name>
<accession>A0A250J8G7</accession>